<dbReference type="SMART" id="SM00382">
    <property type="entry name" value="AAA"/>
    <property type="match status" value="1"/>
</dbReference>
<dbReference type="PANTHER" id="PTHR10763:SF26">
    <property type="entry name" value="CELL DIVISION CONTROL PROTEIN 6 HOMOLOG"/>
    <property type="match status" value="1"/>
</dbReference>
<dbReference type="GO" id="GO:0016887">
    <property type="term" value="F:ATP hydrolysis activity"/>
    <property type="evidence" value="ECO:0007669"/>
    <property type="project" value="InterPro"/>
</dbReference>
<gene>
    <name evidence="7" type="ORF">C454_11086</name>
</gene>
<dbReference type="Gene3D" id="1.10.10.10">
    <property type="entry name" value="Winged helix-like DNA-binding domain superfamily/Winged helix DNA-binding domain"/>
    <property type="match status" value="1"/>
</dbReference>
<reference evidence="7 8" key="1">
    <citation type="journal article" date="2014" name="PLoS Genet.">
        <title>Phylogenetically driven sequencing of extremely halophilic archaea reveals strategies for static and dynamic osmo-response.</title>
        <authorList>
            <person name="Becker E.A."/>
            <person name="Seitzer P.M."/>
            <person name="Tritt A."/>
            <person name="Larsen D."/>
            <person name="Krusor M."/>
            <person name="Yao A.I."/>
            <person name="Wu D."/>
            <person name="Madern D."/>
            <person name="Eisen J.A."/>
            <person name="Darling A.E."/>
            <person name="Facciotti M.T."/>
        </authorList>
    </citation>
    <scope>NUCLEOTIDE SEQUENCE [LARGE SCALE GENOMIC DNA]</scope>
    <source>
        <strain evidence="8">ATCC 33959 / DSM 4427 / JCM 8863 / NBRC 102184 / NCIMB 2188 / Ma 2.38</strain>
    </source>
</reference>
<dbReference type="GO" id="GO:0006260">
    <property type="term" value="P:DNA replication"/>
    <property type="evidence" value="ECO:0007669"/>
    <property type="project" value="UniProtKB-KW"/>
</dbReference>
<dbReference type="InterPro" id="IPR027417">
    <property type="entry name" value="P-loop_NTPase"/>
</dbReference>
<dbReference type="InterPro" id="IPR050311">
    <property type="entry name" value="ORC1/CDC6"/>
</dbReference>
<dbReference type="CDD" id="cd08768">
    <property type="entry name" value="Cdc6_C"/>
    <property type="match status" value="1"/>
</dbReference>
<dbReference type="Gene3D" id="3.40.50.300">
    <property type="entry name" value="P-loop containing nucleotide triphosphate hydrolases"/>
    <property type="match status" value="1"/>
</dbReference>
<dbReference type="EMBL" id="AOLJ01000017">
    <property type="protein sequence ID" value="ELZ80153.1"/>
    <property type="molecule type" value="Genomic_DNA"/>
</dbReference>
<keyword evidence="8" id="KW-1185">Reference proteome</keyword>
<evidence type="ECO:0000256" key="4">
    <source>
        <dbReference type="ARBA" id="ARBA00022840"/>
    </source>
</evidence>
<dbReference type="Pfam" id="PF13401">
    <property type="entry name" value="AAA_22"/>
    <property type="match status" value="1"/>
</dbReference>
<evidence type="ECO:0000313" key="8">
    <source>
        <dbReference type="Proteomes" id="UP000011571"/>
    </source>
</evidence>
<dbReference type="InterPro" id="IPR015163">
    <property type="entry name" value="Cdc6_C"/>
</dbReference>
<dbReference type="SMART" id="SM01074">
    <property type="entry name" value="Cdc6_C"/>
    <property type="match status" value="1"/>
</dbReference>
<dbReference type="SUPFAM" id="SSF52540">
    <property type="entry name" value="P-loop containing nucleoside triphosphate hydrolases"/>
    <property type="match status" value="1"/>
</dbReference>
<comment type="similarity">
    <text evidence="1">Belongs to the CDC6/cdc18 family.</text>
</comment>
<keyword evidence="3" id="KW-0547">Nucleotide-binding</keyword>
<feature type="domain" description="Cdc6 C-terminal" evidence="6">
    <location>
        <begin position="271"/>
        <end position="345"/>
    </location>
</feature>
<comment type="caution">
    <text evidence="7">The sequence shown here is derived from an EMBL/GenBank/DDBJ whole genome shotgun (WGS) entry which is preliminary data.</text>
</comment>
<keyword evidence="2" id="KW-0235">DNA replication</keyword>
<dbReference type="RefSeq" id="WP_004975539.1">
    <property type="nucleotide sequence ID" value="NZ_AOLJ01000017.1"/>
</dbReference>
<protein>
    <submittedName>
        <fullName evidence="7">Cell division control protein cdc6-like protein</fullName>
    </submittedName>
</protein>
<evidence type="ECO:0000256" key="3">
    <source>
        <dbReference type="ARBA" id="ARBA00022741"/>
    </source>
</evidence>
<dbReference type="GO" id="GO:0005524">
    <property type="term" value="F:ATP binding"/>
    <property type="evidence" value="ECO:0007669"/>
    <property type="project" value="UniProtKB-KW"/>
</dbReference>
<dbReference type="Gene3D" id="1.10.8.60">
    <property type="match status" value="1"/>
</dbReference>
<evidence type="ECO:0000259" key="6">
    <source>
        <dbReference type="SMART" id="SM01074"/>
    </source>
</evidence>
<dbReference type="InterPro" id="IPR049945">
    <property type="entry name" value="AAA_22"/>
</dbReference>
<proteinExistence type="inferred from homology"/>
<keyword evidence="4" id="KW-0067">ATP-binding</keyword>
<evidence type="ECO:0000313" key="7">
    <source>
        <dbReference type="EMBL" id="ELZ80153.1"/>
    </source>
</evidence>
<dbReference type="Pfam" id="PF09079">
    <property type="entry name" value="WHD_Cdc6"/>
    <property type="match status" value="1"/>
</dbReference>
<feature type="domain" description="AAA+ ATPase" evidence="5">
    <location>
        <begin position="42"/>
        <end position="181"/>
    </location>
</feature>
<evidence type="ECO:0000256" key="1">
    <source>
        <dbReference type="ARBA" id="ARBA00006184"/>
    </source>
</evidence>
<evidence type="ECO:0000256" key="2">
    <source>
        <dbReference type="ARBA" id="ARBA00022705"/>
    </source>
</evidence>
<dbReference type="InterPro" id="IPR003593">
    <property type="entry name" value="AAA+_ATPase"/>
</dbReference>
<dbReference type="SUPFAM" id="SSF46785">
    <property type="entry name" value="Winged helix' DNA-binding domain"/>
    <property type="match status" value="1"/>
</dbReference>
<name>M0H8M8_HALGM</name>
<sequence>MKLNVIKDTEPLQLDYRPEVVVNRKKEYRLLNSFVEMVSAGESQNLLLHGSRGTGKTLLLRKTVSQLESVNLVWVSCRVHDTQYKVLKQISEAVTGKNTKTGLHTSEYQRTIQERTTQVQTLVVLDEIEFLLLNNGNDLLYYLSRTNPDKLSVALTYSSSQEFSELVEERTYSTLYPETLELEPYSTEEVYQILAERARLSLKPRSLQHEALSYISETIRNPAIGLYWLKITAEHVEDAIHAEDVKACYESGLQSYVYEQLEHFSEHHKLLYQAIEELSKEETTTSSGKVYKQYQQLCKAQSKKPLSDRRISDHLKQLEKLDLIQAKYHYGGRKGKSREIRLSNRSVPL</sequence>
<evidence type="ECO:0000259" key="5">
    <source>
        <dbReference type="SMART" id="SM00382"/>
    </source>
</evidence>
<dbReference type="GO" id="GO:0051301">
    <property type="term" value="P:cell division"/>
    <property type="evidence" value="ECO:0007669"/>
    <property type="project" value="UniProtKB-KW"/>
</dbReference>
<dbReference type="InterPro" id="IPR036390">
    <property type="entry name" value="WH_DNA-bd_sf"/>
</dbReference>
<organism evidence="7 8">
    <name type="scientific">Haloferax gibbonsii (strain ATCC 33959 / DSM 4427 / JCM 8863 / NBRC 102184 / NCIMB 2188 / Ma 2.38)</name>
    <dbReference type="NCBI Taxonomy" id="1227459"/>
    <lineage>
        <taxon>Archaea</taxon>
        <taxon>Methanobacteriati</taxon>
        <taxon>Methanobacteriota</taxon>
        <taxon>Stenosarchaea group</taxon>
        <taxon>Halobacteria</taxon>
        <taxon>Halobacteriales</taxon>
        <taxon>Haloferacaceae</taxon>
        <taxon>Haloferax</taxon>
    </lineage>
</organism>
<dbReference type="Proteomes" id="UP000011571">
    <property type="component" value="Unassembled WGS sequence"/>
</dbReference>
<accession>M0H8M8</accession>
<dbReference type="AlphaFoldDB" id="M0H8M8"/>
<dbReference type="InterPro" id="IPR036388">
    <property type="entry name" value="WH-like_DNA-bd_sf"/>
</dbReference>
<dbReference type="PANTHER" id="PTHR10763">
    <property type="entry name" value="CELL DIVISION CONTROL PROTEIN 6-RELATED"/>
    <property type="match status" value="1"/>
</dbReference>